<feature type="transmembrane region" description="Helical" evidence="1">
    <location>
        <begin position="40"/>
        <end position="60"/>
    </location>
</feature>
<feature type="transmembrane region" description="Helical" evidence="1">
    <location>
        <begin position="72"/>
        <end position="94"/>
    </location>
</feature>
<feature type="transmembrane region" description="Helical" evidence="1">
    <location>
        <begin position="9"/>
        <end position="28"/>
    </location>
</feature>
<feature type="transmembrane region" description="Helical" evidence="1">
    <location>
        <begin position="106"/>
        <end position="128"/>
    </location>
</feature>
<keyword evidence="1" id="KW-0472">Membrane</keyword>
<dbReference type="InterPro" id="IPR007165">
    <property type="entry name" value="Phage_holin_4_2"/>
</dbReference>
<gene>
    <name evidence="2" type="ordered locus">RHA1_ro02022</name>
</gene>
<evidence type="ECO:0000313" key="3">
    <source>
        <dbReference type="Proteomes" id="UP000008710"/>
    </source>
</evidence>
<dbReference type="PANTHER" id="PTHR37309">
    <property type="entry name" value="SLR0284 PROTEIN"/>
    <property type="match status" value="1"/>
</dbReference>
<dbReference type="AlphaFoldDB" id="Q0SF57"/>
<dbReference type="KEGG" id="rha:RHA1_ro02022"/>
<sequence length="132" mass="14141">MCQHAPMTFLVRLVINAFAIWLAAAWVSGIDISSSGNGTGWDIVVLLGIAAVFTVVNIFVKPLVKLLSLPLLILTLGLFTLVINALMLLLTAWLSSQTDYGLTVDGFWTAVWGGLIISIVNFILGIVLPDGD</sequence>
<protein>
    <submittedName>
        <fullName evidence="2">Possible membrane protein</fullName>
    </submittedName>
</protein>
<dbReference type="HOGENOM" id="CLU_120441_0_0_11"/>
<organism evidence="2 3">
    <name type="scientific">Rhodococcus jostii (strain RHA1)</name>
    <dbReference type="NCBI Taxonomy" id="101510"/>
    <lineage>
        <taxon>Bacteria</taxon>
        <taxon>Bacillati</taxon>
        <taxon>Actinomycetota</taxon>
        <taxon>Actinomycetes</taxon>
        <taxon>Mycobacteriales</taxon>
        <taxon>Nocardiaceae</taxon>
        <taxon>Rhodococcus</taxon>
    </lineage>
</organism>
<dbReference type="EMBL" id="CP000431">
    <property type="protein sequence ID" value="ABG93829.1"/>
    <property type="molecule type" value="Genomic_DNA"/>
</dbReference>
<keyword evidence="1" id="KW-0812">Transmembrane</keyword>
<proteinExistence type="predicted"/>
<evidence type="ECO:0000313" key="2">
    <source>
        <dbReference type="EMBL" id="ABG93829.1"/>
    </source>
</evidence>
<dbReference type="Pfam" id="PF04020">
    <property type="entry name" value="Phage_holin_4_2"/>
    <property type="match status" value="1"/>
</dbReference>
<reference evidence="3" key="1">
    <citation type="journal article" date="2006" name="Proc. Natl. Acad. Sci. U.S.A.">
        <title>The complete genome of Rhodococcus sp. RHA1 provides insights into a catabolic powerhouse.</title>
        <authorList>
            <person name="McLeod M.P."/>
            <person name="Warren R.L."/>
            <person name="Hsiao W.W.L."/>
            <person name="Araki N."/>
            <person name="Myhre M."/>
            <person name="Fernandes C."/>
            <person name="Miyazawa D."/>
            <person name="Wong W."/>
            <person name="Lillquist A.L."/>
            <person name="Wang D."/>
            <person name="Dosanjh M."/>
            <person name="Hara H."/>
            <person name="Petrescu A."/>
            <person name="Morin R.D."/>
            <person name="Yang G."/>
            <person name="Stott J.M."/>
            <person name="Schein J.E."/>
            <person name="Shin H."/>
            <person name="Smailus D."/>
            <person name="Siddiqui A.S."/>
            <person name="Marra M.A."/>
            <person name="Jones S.J.M."/>
            <person name="Holt R."/>
            <person name="Brinkman F.S.L."/>
            <person name="Miyauchi K."/>
            <person name="Fukuda M."/>
            <person name="Davies J.E."/>
            <person name="Mohn W.W."/>
            <person name="Eltis L.D."/>
        </authorList>
    </citation>
    <scope>NUCLEOTIDE SEQUENCE [LARGE SCALE GENOMIC DNA]</scope>
    <source>
        <strain evidence="3">RHA1</strain>
    </source>
</reference>
<accession>Q0SF57</accession>
<dbReference type="Proteomes" id="UP000008710">
    <property type="component" value="Chromosome"/>
</dbReference>
<dbReference type="PANTHER" id="PTHR37309:SF1">
    <property type="entry name" value="SLR0284 PROTEIN"/>
    <property type="match status" value="1"/>
</dbReference>
<keyword evidence="1" id="KW-1133">Transmembrane helix</keyword>
<name>Q0SF57_RHOJR</name>
<dbReference type="eggNOG" id="COG1950">
    <property type="taxonomic scope" value="Bacteria"/>
</dbReference>
<evidence type="ECO:0000256" key="1">
    <source>
        <dbReference type="SAM" id="Phobius"/>
    </source>
</evidence>